<dbReference type="AlphaFoldDB" id="A0A3A8NDU0"/>
<organism evidence="3 4">
    <name type="scientific">Corallococcus sicarius</name>
    <dbReference type="NCBI Taxonomy" id="2316726"/>
    <lineage>
        <taxon>Bacteria</taxon>
        <taxon>Pseudomonadati</taxon>
        <taxon>Myxococcota</taxon>
        <taxon>Myxococcia</taxon>
        <taxon>Myxococcales</taxon>
        <taxon>Cystobacterineae</taxon>
        <taxon>Myxococcaceae</taxon>
        <taxon>Corallococcus</taxon>
    </lineage>
</organism>
<dbReference type="Proteomes" id="UP000273405">
    <property type="component" value="Unassembled WGS sequence"/>
</dbReference>
<feature type="domain" description="Ig-like" evidence="2">
    <location>
        <begin position="22"/>
        <end position="75"/>
    </location>
</feature>
<protein>
    <recommendedName>
        <fullName evidence="2">Ig-like domain-containing protein</fullName>
    </recommendedName>
</protein>
<accession>A0A3A8NDU0</accession>
<keyword evidence="4" id="KW-1185">Reference proteome</keyword>
<reference evidence="4" key="1">
    <citation type="submission" date="2018-09" db="EMBL/GenBank/DDBJ databases">
        <authorList>
            <person name="Livingstone P.G."/>
            <person name="Whitworth D.E."/>
        </authorList>
    </citation>
    <scope>NUCLEOTIDE SEQUENCE [LARGE SCALE GENOMIC DNA]</scope>
    <source>
        <strain evidence="4">CA040B</strain>
    </source>
</reference>
<comment type="caution">
    <text evidence="3">The sequence shown here is derived from an EMBL/GenBank/DDBJ whole genome shotgun (WGS) entry which is preliminary data.</text>
</comment>
<dbReference type="EMBL" id="RAWG01000165">
    <property type="protein sequence ID" value="RKH39365.1"/>
    <property type="molecule type" value="Genomic_DNA"/>
</dbReference>
<proteinExistence type="predicted"/>
<gene>
    <name evidence="3" type="ORF">D7X12_23825</name>
</gene>
<dbReference type="PROSITE" id="PS50835">
    <property type="entry name" value="IG_LIKE"/>
    <property type="match status" value="1"/>
</dbReference>
<evidence type="ECO:0000259" key="2">
    <source>
        <dbReference type="PROSITE" id="PS50835"/>
    </source>
</evidence>
<dbReference type="PROSITE" id="PS51257">
    <property type="entry name" value="PROKAR_LIPOPROTEIN"/>
    <property type="match status" value="1"/>
</dbReference>
<name>A0A3A8NDU0_9BACT</name>
<evidence type="ECO:0000313" key="3">
    <source>
        <dbReference type="EMBL" id="RKH39365.1"/>
    </source>
</evidence>
<dbReference type="InterPro" id="IPR007110">
    <property type="entry name" value="Ig-like_dom"/>
</dbReference>
<feature type="chain" id="PRO_5017435168" description="Ig-like domain-containing protein" evidence="1">
    <location>
        <begin position="25"/>
        <end position="339"/>
    </location>
</feature>
<sequence>MPTMNARLLAAFLCLAALSTGCVIEDNGPRYPGDVRLTWTFDGARCDEMRDVQGVDIIIGGERLDNDGRYPCSANGFDGIILHDFAPGAYTFDAVAVGYDRTALFTYHGTFVVDGDVSVSINFPVGGTGTGTYAEINWKFPTEAGSQYPTCGQAGVAFVDARVDDGAWAHFNCYEGSEGRMVSTPDLAPGQHFLEVVAMDSLKRPLYYYGGPFTAVAGIPATVTAETYAIGGAAVGWELYEGNVRLSCSQAGVTEVGINFQDIYTGQWVYGVAGQWFPCNESPAIFEFLRPGRYFVSFQAPGTGGRSYKSSGDLAPIDVFAHDFPGVQDALYAPLDRVR</sequence>
<evidence type="ECO:0000256" key="1">
    <source>
        <dbReference type="SAM" id="SignalP"/>
    </source>
</evidence>
<keyword evidence="1" id="KW-0732">Signal</keyword>
<evidence type="ECO:0000313" key="4">
    <source>
        <dbReference type="Proteomes" id="UP000273405"/>
    </source>
</evidence>
<feature type="signal peptide" evidence="1">
    <location>
        <begin position="1"/>
        <end position="24"/>
    </location>
</feature>